<evidence type="ECO:0000256" key="8">
    <source>
        <dbReference type="ARBA" id="ARBA00022741"/>
    </source>
</evidence>
<keyword evidence="9" id="KW-0418">Kinase</keyword>
<dbReference type="SMART" id="SM00086">
    <property type="entry name" value="PAC"/>
    <property type="match status" value="2"/>
</dbReference>
<evidence type="ECO:0000259" key="16">
    <source>
        <dbReference type="PROSITE" id="PS50112"/>
    </source>
</evidence>
<dbReference type="InterPro" id="IPR003661">
    <property type="entry name" value="HisK_dim/P_dom"/>
</dbReference>
<evidence type="ECO:0000259" key="15">
    <source>
        <dbReference type="PROSITE" id="PS50109"/>
    </source>
</evidence>
<evidence type="ECO:0000256" key="11">
    <source>
        <dbReference type="ARBA" id="ARBA00022989"/>
    </source>
</evidence>
<dbReference type="Pfam" id="PF00512">
    <property type="entry name" value="HisKA"/>
    <property type="match status" value="1"/>
</dbReference>
<dbReference type="SMART" id="SM00387">
    <property type="entry name" value="HATPase_c"/>
    <property type="match status" value="1"/>
</dbReference>
<evidence type="ECO:0000256" key="9">
    <source>
        <dbReference type="ARBA" id="ARBA00022777"/>
    </source>
</evidence>
<dbReference type="InterPro" id="IPR005467">
    <property type="entry name" value="His_kinase_dom"/>
</dbReference>
<name>A0ABS6AL70_9RHOB</name>
<keyword evidence="8" id="KW-0547">Nucleotide-binding</keyword>
<keyword evidence="11 14" id="KW-1133">Transmembrane helix</keyword>
<dbReference type="SMART" id="SM00388">
    <property type="entry name" value="HisKA"/>
    <property type="match status" value="1"/>
</dbReference>
<evidence type="ECO:0000313" key="19">
    <source>
        <dbReference type="Proteomes" id="UP001166191"/>
    </source>
</evidence>
<accession>A0ABS6AL70</accession>
<dbReference type="Pfam" id="PF13426">
    <property type="entry name" value="PAS_9"/>
    <property type="match status" value="1"/>
</dbReference>
<dbReference type="SMART" id="SM00091">
    <property type="entry name" value="PAS"/>
    <property type="match status" value="1"/>
</dbReference>
<feature type="domain" description="Histidine kinase" evidence="15">
    <location>
        <begin position="556"/>
        <end position="768"/>
    </location>
</feature>
<dbReference type="InterPro" id="IPR003594">
    <property type="entry name" value="HATPase_dom"/>
</dbReference>
<feature type="domain" description="PAS" evidence="16">
    <location>
        <begin position="411"/>
        <end position="467"/>
    </location>
</feature>
<evidence type="ECO:0000256" key="10">
    <source>
        <dbReference type="ARBA" id="ARBA00022840"/>
    </source>
</evidence>
<dbReference type="PROSITE" id="PS50109">
    <property type="entry name" value="HIS_KIN"/>
    <property type="match status" value="1"/>
</dbReference>
<evidence type="ECO:0000259" key="17">
    <source>
        <dbReference type="PROSITE" id="PS50113"/>
    </source>
</evidence>
<dbReference type="PANTHER" id="PTHR43065">
    <property type="entry name" value="SENSOR HISTIDINE KINASE"/>
    <property type="match status" value="1"/>
</dbReference>
<dbReference type="Proteomes" id="UP001166191">
    <property type="component" value="Unassembled WGS sequence"/>
</dbReference>
<comment type="caution">
    <text evidence="18">The sequence shown here is derived from an EMBL/GenBank/DDBJ whole genome shotgun (WGS) entry which is preliminary data.</text>
</comment>
<protein>
    <recommendedName>
        <fullName evidence="3">histidine kinase</fullName>
        <ecNumber evidence="3">2.7.13.3</ecNumber>
    </recommendedName>
</protein>
<dbReference type="CDD" id="cd12912">
    <property type="entry name" value="PDC2_MCP_like"/>
    <property type="match status" value="1"/>
</dbReference>
<evidence type="ECO:0000256" key="14">
    <source>
        <dbReference type="SAM" id="Phobius"/>
    </source>
</evidence>
<evidence type="ECO:0000256" key="6">
    <source>
        <dbReference type="ARBA" id="ARBA00022679"/>
    </source>
</evidence>
<evidence type="ECO:0000256" key="3">
    <source>
        <dbReference type="ARBA" id="ARBA00012438"/>
    </source>
</evidence>
<keyword evidence="7 14" id="KW-0812">Transmembrane</keyword>
<dbReference type="PROSITE" id="PS50113">
    <property type="entry name" value="PAC"/>
    <property type="match status" value="1"/>
</dbReference>
<keyword evidence="10" id="KW-0067">ATP-binding</keyword>
<evidence type="ECO:0000313" key="18">
    <source>
        <dbReference type="EMBL" id="MBU3030956.1"/>
    </source>
</evidence>
<dbReference type="InterPro" id="IPR033479">
    <property type="entry name" value="dCache_1"/>
</dbReference>
<dbReference type="PANTHER" id="PTHR43065:SF10">
    <property type="entry name" value="PEROXIDE STRESS-ACTIVATED HISTIDINE KINASE MAK3"/>
    <property type="match status" value="1"/>
</dbReference>
<evidence type="ECO:0000256" key="12">
    <source>
        <dbReference type="ARBA" id="ARBA00023012"/>
    </source>
</evidence>
<gene>
    <name evidence="18" type="ORF">KNW02_12595</name>
</gene>
<dbReference type="NCBIfam" id="TIGR00229">
    <property type="entry name" value="sensory_box"/>
    <property type="match status" value="1"/>
</dbReference>
<dbReference type="RefSeq" id="WP_216033626.1">
    <property type="nucleotide sequence ID" value="NZ_JAHKNG010000021.1"/>
</dbReference>
<keyword evidence="19" id="KW-1185">Reference proteome</keyword>
<keyword evidence="13 14" id="KW-0472">Membrane</keyword>
<keyword evidence="4" id="KW-1003">Cell membrane</keyword>
<dbReference type="PROSITE" id="PS50112">
    <property type="entry name" value="PAS"/>
    <property type="match status" value="1"/>
</dbReference>
<evidence type="ECO:0000256" key="5">
    <source>
        <dbReference type="ARBA" id="ARBA00022553"/>
    </source>
</evidence>
<evidence type="ECO:0000256" key="1">
    <source>
        <dbReference type="ARBA" id="ARBA00000085"/>
    </source>
</evidence>
<proteinExistence type="predicted"/>
<evidence type="ECO:0000256" key="2">
    <source>
        <dbReference type="ARBA" id="ARBA00004651"/>
    </source>
</evidence>
<dbReference type="InterPro" id="IPR000014">
    <property type="entry name" value="PAS"/>
</dbReference>
<feature type="domain" description="PAC" evidence="17">
    <location>
        <begin position="484"/>
        <end position="536"/>
    </location>
</feature>
<dbReference type="Pfam" id="PF02743">
    <property type="entry name" value="dCache_1"/>
    <property type="match status" value="1"/>
</dbReference>
<evidence type="ECO:0000256" key="13">
    <source>
        <dbReference type="ARBA" id="ARBA00023136"/>
    </source>
</evidence>
<dbReference type="EMBL" id="JAHKNG010000021">
    <property type="protein sequence ID" value="MBU3030956.1"/>
    <property type="molecule type" value="Genomic_DNA"/>
</dbReference>
<sequence length="781" mass="84890">MRTSLAALLAVGLAGLQLVAVLAVVFSSYLTSERALLKHAQSLLSDVGINTAEHSSTFLDAARGAAELAARLAQHRVVASDDPRQLEQFLFQQLRIAPQFSGLYYGGEDGSFFYIMRSEERAAFRSKLITFEDGKRSVDFIWRNEDFTAVERSEDPADTFDPRSRPWYKGARDTLQTTWTEPYIFFSSQQPGITLAAPVLDETGGIRGVIGVDIEISDISQFLGRLRIGENGQAMIINRNGDVIAHPDLSLIRTEAADGTLRFTNISEFGDPIARAAFSGLGSGVALPVEKEVFSKFAYEGDAYVANVLPAISENLPWTIVVYAPQDDFIGTIKRNRAQNIWIAVGVALITGITGLFLANYIYRPVRAFAVRAALVSQGEADPSEPLPRTYKELAQANDSLVQQIAARKKAEREYGQTFDLSSRAMVQIAPDTGRFLKVNAKLCEITGYAADELLGMRYSDLAAPQDAAMFSPQALASNDAYSANLEARIRRKGGGIVSFAVNAILIRDQNGRPLHAVVTMDDITEAKARENEIARLNRDLSHLARGNMMGQMADGLAHELNQPLAAIAQNADSGLLVVENAGNSAPELQEILREIEQQALRAGEIIRALRGFIGKDEIRIASFDLGGLLEQARRLVQAEANEADVAILDMLPDLPAVRGNRVQIAQVLVNLLRNAIEAMAAEGSEPREITIRGRREGDLVRVEVEDTGPGVSPNISLFTKFETSKATGMGLGLSICRSLVEANGGKLDIDRSYTRGARFRFTLPVDMTSGAGGARSGDVA</sequence>
<dbReference type="Pfam" id="PF02518">
    <property type="entry name" value="HATPase_c"/>
    <property type="match status" value="1"/>
</dbReference>
<evidence type="ECO:0000256" key="4">
    <source>
        <dbReference type="ARBA" id="ARBA00022475"/>
    </source>
</evidence>
<dbReference type="InterPro" id="IPR000700">
    <property type="entry name" value="PAS-assoc_C"/>
</dbReference>
<comment type="catalytic activity">
    <reaction evidence="1">
        <text>ATP + protein L-histidine = ADP + protein N-phospho-L-histidine.</text>
        <dbReference type="EC" id="2.7.13.3"/>
    </reaction>
</comment>
<evidence type="ECO:0000256" key="7">
    <source>
        <dbReference type="ARBA" id="ARBA00022692"/>
    </source>
</evidence>
<keyword evidence="6" id="KW-0808">Transferase</keyword>
<organism evidence="18 19">
    <name type="scientific">Paracoccus marinaquae</name>
    <dbReference type="NCBI Taxonomy" id="2841926"/>
    <lineage>
        <taxon>Bacteria</taxon>
        <taxon>Pseudomonadati</taxon>
        <taxon>Pseudomonadota</taxon>
        <taxon>Alphaproteobacteria</taxon>
        <taxon>Rhodobacterales</taxon>
        <taxon>Paracoccaceae</taxon>
        <taxon>Paracoccus</taxon>
    </lineage>
</organism>
<keyword evidence="5" id="KW-0597">Phosphoprotein</keyword>
<dbReference type="CDD" id="cd00130">
    <property type="entry name" value="PAS"/>
    <property type="match status" value="1"/>
</dbReference>
<keyword evidence="12" id="KW-0902">Two-component regulatory system</keyword>
<dbReference type="CDD" id="cd00082">
    <property type="entry name" value="HisKA"/>
    <property type="match status" value="1"/>
</dbReference>
<feature type="transmembrane region" description="Helical" evidence="14">
    <location>
        <begin position="341"/>
        <end position="363"/>
    </location>
</feature>
<dbReference type="InterPro" id="IPR001610">
    <property type="entry name" value="PAC"/>
</dbReference>
<comment type="subcellular location">
    <subcellularLocation>
        <location evidence="2">Cell membrane</location>
        <topology evidence="2">Multi-pass membrane protein</topology>
    </subcellularLocation>
</comment>
<reference evidence="18" key="1">
    <citation type="submission" date="2021-06" db="EMBL/GenBank/DDBJ databases">
        <title>Paracoccus bacterium XHP0099 sp. nov., isolated from the surface waters of the Yellow Sea.</title>
        <authorList>
            <person name="Xue H."/>
            <person name="Zhang D."/>
        </authorList>
    </citation>
    <scope>NUCLEOTIDE SEQUENCE</scope>
    <source>
        <strain evidence="18">XHP0099</strain>
    </source>
</reference>
<dbReference type="EC" id="2.7.13.3" evidence="3"/>
<dbReference type="CDD" id="cd12913">
    <property type="entry name" value="PDC1_MCP_like"/>
    <property type="match status" value="1"/>
</dbReference>